<accession>A0ABW2JPY9</accession>
<protein>
    <submittedName>
        <fullName evidence="2">Uncharacterized protein</fullName>
    </submittedName>
</protein>
<feature type="signal peptide" evidence="1">
    <location>
        <begin position="1"/>
        <end position="30"/>
    </location>
</feature>
<evidence type="ECO:0000256" key="1">
    <source>
        <dbReference type="SAM" id="SignalP"/>
    </source>
</evidence>
<comment type="caution">
    <text evidence="2">The sequence shown here is derived from an EMBL/GenBank/DDBJ whole genome shotgun (WGS) entry which is preliminary data.</text>
</comment>
<dbReference type="Proteomes" id="UP001596523">
    <property type="component" value="Unassembled WGS sequence"/>
</dbReference>
<dbReference type="EMBL" id="JBHTCF010000011">
    <property type="protein sequence ID" value="MFC7307387.1"/>
    <property type="molecule type" value="Genomic_DNA"/>
</dbReference>
<feature type="chain" id="PRO_5045732406" evidence="1">
    <location>
        <begin position="31"/>
        <end position="137"/>
    </location>
</feature>
<gene>
    <name evidence="2" type="ORF">ACFQVC_24565</name>
</gene>
<dbReference type="RefSeq" id="WP_381834240.1">
    <property type="nucleotide sequence ID" value="NZ_JBHTCF010000011.1"/>
</dbReference>
<evidence type="ECO:0000313" key="3">
    <source>
        <dbReference type="Proteomes" id="UP001596523"/>
    </source>
</evidence>
<reference evidence="3" key="1">
    <citation type="journal article" date="2019" name="Int. J. Syst. Evol. Microbiol.">
        <title>The Global Catalogue of Microorganisms (GCM) 10K type strain sequencing project: providing services to taxonomists for standard genome sequencing and annotation.</title>
        <authorList>
            <consortium name="The Broad Institute Genomics Platform"/>
            <consortium name="The Broad Institute Genome Sequencing Center for Infectious Disease"/>
            <person name="Wu L."/>
            <person name="Ma J."/>
        </authorList>
    </citation>
    <scope>NUCLEOTIDE SEQUENCE [LARGE SCALE GENOMIC DNA]</scope>
    <source>
        <strain evidence="3">SYNS20</strain>
    </source>
</reference>
<keyword evidence="1" id="KW-0732">Signal</keyword>
<keyword evidence="3" id="KW-1185">Reference proteome</keyword>
<sequence>MRTLSKASTTGALAAGVAAAVLLSASPAFAAKKHYVADSHHHTRTTAVVADKKANKLHYLMGDYTAPKKGTYFLRSVVVKPGKKPQLGKWLRAKFVGEISNVYRVSWDYKSSPRTFPDKTKVYTQIKGVGNTPAIKL</sequence>
<proteinExistence type="predicted"/>
<evidence type="ECO:0000313" key="2">
    <source>
        <dbReference type="EMBL" id="MFC7307387.1"/>
    </source>
</evidence>
<organism evidence="2 3">
    <name type="scientific">Streptomyces monticola</name>
    <dbReference type="NCBI Taxonomy" id="2666263"/>
    <lineage>
        <taxon>Bacteria</taxon>
        <taxon>Bacillati</taxon>
        <taxon>Actinomycetota</taxon>
        <taxon>Actinomycetes</taxon>
        <taxon>Kitasatosporales</taxon>
        <taxon>Streptomycetaceae</taxon>
        <taxon>Streptomyces</taxon>
    </lineage>
</organism>
<name>A0ABW2JPY9_9ACTN</name>